<reference evidence="1 2" key="1">
    <citation type="journal article" date="2010" name="Nature">
        <title>Perigord black truffle genome uncovers evolutionary origins and mechanisms of symbiosis.</title>
        <authorList>
            <person name="Martin F."/>
            <person name="Kohler A."/>
            <person name="Murat C."/>
            <person name="Balestrini R."/>
            <person name="Coutinho P.M."/>
            <person name="Jaillon O."/>
            <person name="Montanini B."/>
            <person name="Morin E."/>
            <person name="Noel B."/>
            <person name="Percudani R."/>
            <person name="Porcel B."/>
            <person name="Rubini A."/>
            <person name="Amicucci A."/>
            <person name="Amselem J."/>
            <person name="Anthouard V."/>
            <person name="Arcioni S."/>
            <person name="Artiguenave F."/>
            <person name="Aury J.M."/>
            <person name="Ballario P."/>
            <person name="Bolchi A."/>
            <person name="Brenna A."/>
            <person name="Brun A."/>
            <person name="Buee M."/>
            <person name="Cantarel B."/>
            <person name="Chevalier G."/>
            <person name="Couloux A."/>
            <person name="Da Silva C."/>
            <person name="Denoeud F."/>
            <person name="Duplessis S."/>
            <person name="Ghignone S."/>
            <person name="Hilselberger B."/>
            <person name="Iotti M."/>
            <person name="Marcais B."/>
            <person name="Mello A."/>
            <person name="Miranda M."/>
            <person name="Pacioni G."/>
            <person name="Quesneville H."/>
            <person name="Riccioni C."/>
            <person name="Ruotolo R."/>
            <person name="Splivallo R."/>
            <person name="Stocchi V."/>
            <person name="Tisserant E."/>
            <person name="Viscomi A.R."/>
            <person name="Zambonelli A."/>
            <person name="Zampieri E."/>
            <person name="Henrissat B."/>
            <person name="Lebrun M.H."/>
            <person name="Paolocci F."/>
            <person name="Bonfante P."/>
            <person name="Ottonello S."/>
            <person name="Wincker P."/>
        </authorList>
    </citation>
    <scope>NUCLEOTIDE SEQUENCE [LARGE SCALE GENOMIC DNA]</scope>
    <source>
        <strain evidence="1 2">Mel28</strain>
    </source>
</reference>
<evidence type="ECO:0000313" key="2">
    <source>
        <dbReference type="Proteomes" id="UP000006911"/>
    </source>
</evidence>
<dbReference type="KEGG" id="tml:GSTUM_00005536001"/>
<dbReference type="AlphaFoldDB" id="D5GBR3"/>
<sequence>MTGRYNEEKKRRWLCGRGGGVSEWMETEKKVCRGGIIWGEERERGEEGAGAICGSEGAYGLVRNDGGVCEPFTSMGSYVYHHRRNTANL</sequence>
<protein>
    <submittedName>
        <fullName evidence="1">(Perigord truffle) hypothetical protein</fullName>
    </submittedName>
</protein>
<accession>D5GBR3</accession>
<gene>
    <name evidence="1" type="ORF">GSTUM_00005536001</name>
</gene>
<proteinExistence type="predicted"/>
<organism evidence="1 2">
    <name type="scientific">Tuber melanosporum (strain Mel28)</name>
    <name type="common">Perigord black truffle</name>
    <dbReference type="NCBI Taxonomy" id="656061"/>
    <lineage>
        <taxon>Eukaryota</taxon>
        <taxon>Fungi</taxon>
        <taxon>Dikarya</taxon>
        <taxon>Ascomycota</taxon>
        <taxon>Pezizomycotina</taxon>
        <taxon>Pezizomycetes</taxon>
        <taxon>Pezizales</taxon>
        <taxon>Tuberaceae</taxon>
        <taxon>Tuber</taxon>
    </lineage>
</organism>
<name>D5GBR3_TUBMM</name>
<dbReference type="HOGENOM" id="CLU_2456393_0_0_1"/>
<evidence type="ECO:0000313" key="1">
    <source>
        <dbReference type="EMBL" id="CAZ81913.1"/>
    </source>
</evidence>
<dbReference type="EMBL" id="FN430097">
    <property type="protein sequence ID" value="CAZ81913.1"/>
    <property type="molecule type" value="Genomic_DNA"/>
</dbReference>
<dbReference type="InParanoid" id="D5GBR3"/>
<dbReference type="Proteomes" id="UP000006911">
    <property type="component" value="Unassembled WGS sequence"/>
</dbReference>
<keyword evidence="2" id="KW-1185">Reference proteome</keyword>